<evidence type="ECO:0000256" key="1">
    <source>
        <dbReference type="ARBA" id="ARBA00022448"/>
    </source>
</evidence>
<proteinExistence type="predicted"/>
<evidence type="ECO:0000256" key="7">
    <source>
        <dbReference type="ARBA" id="ARBA00023014"/>
    </source>
</evidence>
<evidence type="ECO:0000256" key="2">
    <source>
        <dbReference type="ARBA" id="ARBA00022485"/>
    </source>
</evidence>
<accession>A0A0F9QWJ2</accession>
<reference evidence="9" key="1">
    <citation type="journal article" date="2015" name="Nature">
        <title>Complex archaea that bridge the gap between prokaryotes and eukaryotes.</title>
        <authorList>
            <person name="Spang A."/>
            <person name="Saw J.H."/>
            <person name="Jorgensen S.L."/>
            <person name="Zaremba-Niedzwiedzka K."/>
            <person name="Martijn J."/>
            <person name="Lind A.E."/>
            <person name="van Eijk R."/>
            <person name="Schleper C."/>
            <person name="Guy L."/>
            <person name="Ettema T.J."/>
        </authorList>
    </citation>
    <scope>NUCLEOTIDE SEQUENCE</scope>
</reference>
<name>A0A0F9QWJ2_9ZZZZ</name>
<keyword evidence="6" id="KW-0408">Iron</keyword>
<evidence type="ECO:0000256" key="5">
    <source>
        <dbReference type="ARBA" id="ARBA00022982"/>
    </source>
</evidence>
<sequence length="406" mass="44870">MKSDVFYFTARTQTHKESLSKIKGPLALKELGIEKKIKKGDKIVIKTHFGALENTRYLRPSYLRFLCDYLKDIGGNISLAESCGWGVSESVSGVHTEYSGRGTEREYLNVALKHGFTKETMGVPILMLDGEEGVDIEIQEISGKRFDKVLVAGRLREFDYLVVASHFKGHGGAGFGGAIKNLGIGCVSKGGKVEAHTGKTFEIAFDSCNPNCENCLKICPTKALTKKEDNKLSFNKEICKYCYMCASVCKDKVFNLGTSSREEFITQFVDNAKGVVDFLGKDKIFYLNYAIDICYQCDCSGGSDIPFVPDIGVLASLDPVALDQATVDLVHKSSINPHSVLSEVMGIPNQGPFEWFSYSPRFGKDGLDLNQEGIESKHWEIQLKAAEEIGLGTREYNLIGLNIKKE</sequence>
<evidence type="ECO:0000313" key="9">
    <source>
        <dbReference type="EMBL" id="KKN17476.1"/>
    </source>
</evidence>
<dbReference type="PANTHER" id="PTHR43687">
    <property type="entry name" value="ADENYLYLSULFATE REDUCTASE, BETA SUBUNIT"/>
    <property type="match status" value="1"/>
</dbReference>
<dbReference type="GO" id="GO:0046872">
    <property type="term" value="F:metal ion binding"/>
    <property type="evidence" value="ECO:0007669"/>
    <property type="project" value="UniProtKB-KW"/>
</dbReference>
<evidence type="ECO:0000256" key="6">
    <source>
        <dbReference type="ARBA" id="ARBA00023004"/>
    </source>
</evidence>
<evidence type="ECO:0000256" key="4">
    <source>
        <dbReference type="ARBA" id="ARBA00022737"/>
    </source>
</evidence>
<dbReference type="SUPFAM" id="SSF54862">
    <property type="entry name" value="4Fe-4S ferredoxins"/>
    <property type="match status" value="1"/>
</dbReference>
<keyword evidence="2" id="KW-0004">4Fe-4S</keyword>
<dbReference type="Gene3D" id="3.30.70.20">
    <property type="match status" value="1"/>
</dbReference>
<feature type="domain" description="4Fe-4S ferredoxin-type" evidence="8">
    <location>
        <begin position="199"/>
        <end position="229"/>
    </location>
</feature>
<evidence type="ECO:0000259" key="8">
    <source>
        <dbReference type="PROSITE" id="PS51379"/>
    </source>
</evidence>
<dbReference type="InterPro" id="IPR017896">
    <property type="entry name" value="4Fe4S_Fe-S-bd"/>
</dbReference>
<dbReference type="PANTHER" id="PTHR43687:SF6">
    <property type="entry name" value="L-ASPARTATE SEMIALDEHYDE SULFURTRANSFERASE IRON-SULFUR SUBUNIT"/>
    <property type="match status" value="1"/>
</dbReference>
<dbReference type="PROSITE" id="PS51379">
    <property type="entry name" value="4FE4S_FER_2"/>
    <property type="match status" value="2"/>
</dbReference>
<keyword evidence="7" id="KW-0411">Iron-sulfur</keyword>
<organism evidence="9">
    <name type="scientific">marine sediment metagenome</name>
    <dbReference type="NCBI Taxonomy" id="412755"/>
    <lineage>
        <taxon>unclassified sequences</taxon>
        <taxon>metagenomes</taxon>
        <taxon>ecological metagenomes</taxon>
    </lineage>
</organism>
<evidence type="ECO:0000256" key="3">
    <source>
        <dbReference type="ARBA" id="ARBA00022723"/>
    </source>
</evidence>
<dbReference type="InterPro" id="IPR050572">
    <property type="entry name" value="Fe-S_Ferredoxin"/>
</dbReference>
<protein>
    <recommendedName>
        <fullName evidence="8">4Fe-4S ferredoxin-type domain-containing protein</fullName>
    </recommendedName>
</protein>
<keyword evidence="5" id="KW-0249">Electron transport</keyword>
<dbReference type="Pfam" id="PF04015">
    <property type="entry name" value="DUF362"/>
    <property type="match status" value="1"/>
</dbReference>
<comment type="caution">
    <text evidence="9">The sequence shown here is derived from an EMBL/GenBank/DDBJ whole genome shotgun (WGS) entry which is preliminary data.</text>
</comment>
<keyword evidence="1" id="KW-0813">Transport</keyword>
<dbReference type="GO" id="GO:0051539">
    <property type="term" value="F:4 iron, 4 sulfur cluster binding"/>
    <property type="evidence" value="ECO:0007669"/>
    <property type="project" value="UniProtKB-KW"/>
</dbReference>
<feature type="domain" description="4Fe-4S ferredoxin-type" evidence="8">
    <location>
        <begin position="230"/>
        <end position="259"/>
    </location>
</feature>
<dbReference type="InterPro" id="IPR007160">
    <property type="entry name" value="DUF362"/>
</dbReference>
<dbReference type="AlphaFoldDB" id="A0A0F9QWJ2"/>
<keyword evidence="3" id="KW-0479">Metal-binding</keyword>
<dbReference type="EMBL" id="LAZR01003516">
    <property type="protein sequence ID" value="KKN17476.1"/>
    <property type="molecule type" value="Genomic_DNA"/>
</dbReference>
<keyword evidence="4" id="KW-0677">Repeat</keyword>
<gene>
    <name evidence="9" type="ORF">LCGC14_0965480</name>
</gene>